<evidence type="ECO:0000313" key="2">
    <source>
        <dbReference type="EMBL" id="ACV57325.1"/>
    </source>
</evidence>
<dbReference type="eggNOG" id="COG1999">
    <property type="taxonomic scope" value="Bacteria"/>
</dbReference>
<gene>
    <name evidence="2" type="ordered locus">Aaci_0263</name>
</gene>
<dbReference type="EMBL" id="CP001727">
    <property type="protein sequence ID" value="ACV57325.1"/>
    <property type="molecule type" value="Genomic_DNA"/>
</dbReference>
<dbReference type="STRING" id="521098.Aaci_0263"/>
<evidence type="ECO:0000256" key="1">
    <source>
        <dbReference type="SAM" id="Phobius"/>
    </source>
</evidence>
<organism evidence="2 3">
    <name type="scientific">Alicyclobacillus acidocaldarius subsp. acidocaldarius (strain ATCC 27009 / DSM 446 / BCRC 14685 / JCM 5260 / KCTC 1825 / NBRC 15652 / NCIMB 11725 / NRRL B-14509 / 104-IA)</name>
    <name type="common">Bacillus acidocaldarius</name>
    <dbReference type="NCBI Taxonomy" id="521098"/>
    <lineage>
        <taxon>Bacteria</taxon>
        <taxon>Bacillati</taxon>
        <taxon>Bacillota</taxon>
        <taxon>Bacilli</taxon>
        <taxon>Bacillales</taxon>
        <taxon>Alicyclobacillaceae</taxon>
        <taxon>Alicyclobacillus</taxon>
    </lineage>
</organism>
<proteinExistence type="predicted"/>
<keyword evidence="1" id="KW-0472">Membrane</keyword>
<dbReference type="KEGG" id="aac:Aaci_0263"/>
<feature type="transmembrane region" description="Helical" evidence="1">
    <location>
        <begin position="60"/>
        <end position="83"/>
    </location>
</feature>
<dbReference type="AlphaFoldDB" id="C8WRC0"/>
<reference evidence="2 3" key="2">
    <citation type="journal article" date="2010" name="Stand. Genomic Sci.">
        <title>Complete genome sequence of Alicyclobacillus acidocaldarius type strain (104-IA).</title>
        <authorList>
            <person name="Mavromatis K."/>
            <person name="Sikorski J."/>
            <person name="Lapidus A."/>
            <person name="Glavina Del Rio T."/>
            <person name="Copeland A."/>
            <person name="Tice H."/>
            <person name="Cheng J.F."/>
            <person name="Lucas S."/>
            <person name="Chen F."/>
            <person name="Nolan M."/>
            <person name="Bruce D."/>
            <person name="Goodwin L."/>
            <person name="Pitluck S."/>
            <person name="Ivanova N."/>
            <person name="Ovchinnikova G."/>
            <person name="Pati A."/>
            <person name="Chen A."/>
            <person name="Palaniappan K."/>
            <person name="Land M."/>
            <person name="Hauser L."/>
            <person name="Chang Y.J."/>
            <person name="Jeffries C.D."/>
            <person name="Chain P."/>
            <person name="Meincke L."/>
            <person name="Sims D."/>
            <person name="Chertkov O."/>
            <person name="Han C."/>
            <person name="Brettin T."/>
            <person name="Detter J.C."/>
            <person name="Wahrenburg C."/>
            <person name="Rohde M."/>
            <person name="Pukall R."/>
            <person name="Goker M."/>
            <person name="Bristow J."/>
            <person name="Eisen J.A."/>
            <person name="Markowitz V."/>
            <person name="Hugenholtz P."/>
            <person name="Klenk H.P."/>
            <person name="Kyrpides N.C."/>
        </authorList>
    </citation>
    <scope>NUCLEOTIDE SEQUENCE [LARGE SCALE GENOMIC DNA]</scope>
    <source>
        <strain evidence="3">ATCC 27009 / DSM 446 / BCRC 14685 / JCM 5260 / KCTC 1825 / NBRC 15652 / NCIMB 11725 / NRRL B-14509 / 104-IA</strain>
    </source>
</reference>
<evidence type="ECO:0008006" key="4">
    <source>
        <dbReference type="Google" id="ProtNLM"/>
    </source>
</evidence>
<dbReference type="HOGENOM" id="CLU_749901_0_0_9"/>
<dbReference type="Proteomes" id="UP000001917">
    <property type="component" value="Chromosome"/>
</dbReference>
<name>C8WRC0_ALIAD</name>
<keyword evidence="1" id="KW-0812">Transmembrane</keyword>
<feature type="transmembrane region" description="Helical" evidence="1">
    <location>
        <begin position="245"/>
        <end position="261"/>
    </location>
</feature>
<feature type="transmembrane region" description="Helical" evidence="1">
    <location>
        <begin position="213"/>
        <end position="233"/>
    </location>
</feature>
<feature type="transmembrane region" description="Helical" evidence="1">
    <location>
        <begin position="331"/>
        <end position="349"/>
    </location>
</feature>
<keyword evidence="1" id="KW-1133">Transmembrane helix</keyword>
<reference evidence="3" key="1">
    <citation type="submission" date="2009-09" db="EMBL/GenBank/DDBJ databases">
        <title>The complete chromosome of Alicyclobacillus acidocaldarius subsp. acidocaldarius DSM 446.</title>
        <authorList>
            <consortium name="US DOE Joint Genome Institute (JGI-PGF)"/>
            <person name="Lucas S."/>
            <person name="Copeland A."/>
            <person name="Lapidus A."/>
            <person name="Glavina del Rio T."/>
            <person name="Dalin E."/>
            <person name="Tice H."/>
            <person name="Bruce D."/>
            <person name="Goodwin L."/>
            <person name="Pitluck S."/>
            <person name="Kyrpides N."/>
            <person name="Mavromatis K."/>
            <person name="Ivanova N."/>
            <person name="Ovchinnikova G."/>
            <person name="Chertkov O."/>
            <person name="Sims D."/>
            <person name="Brettin T."/>
            <person name="Detter J.C."/>
            <person name="Han C."/>
            <person name="Larimer F."/>
            <person name="Land M."/>
            <person name="Hauser L."/>
            <person name="Markowitz V."/>
            <person name="Cheng J.-F."/>
            <person name="Hugenholtz P."/>
            <person name="Woyke T."/>
            <person name="Wu D."/>
            <person name="Pukall R."/>
            <person name="Klenk H.-P."/>
            <person name="Eisen J.A."/>
        </authorList>
    </citation>
    <scope>NUCLEOTIDE SEQUENCE [LARGE SCALE GENOMIC DNA]</scope>
    <source>
        <strain evidence="3">ATCC 27009 / DSM 446 / BCRC 14685 / JCM 5260 / KCTC 1825 / NBRC 15652 / NCIMB 11725 / NRRL B-14509 / 104-IA</strain>
    </source>
</reference>
<sequence length="422" mass="46448">MAWEKISKKLFMLATEACLAGETGTPYDRIERLASVRRKVVDWVGDMDMSSAPPVHTVGAFYKLLLIEWAVLLGVSAILYLIARFWKSEGEGFLREFGVEPRNKRNSGSPYHLGAPQDTARKLAVWSLGFLWMLDGLLQAQPKLGTNFFAAVVQPIMSGQPRWVNDVFLSVTQLLFTSRPLWFDSLTVWIQILLGVGILAGPERFIGRLALRVSIAWSLVVWAFGEAFGQIFSGGSWLMGSPGSVLIYAALAVVLLSKAEAWERGQVKHGMQWFVTVWFLASAILQALPSAGYWSGNGLADMEMGMAQMPQPHFLSAPLYAFAHALSHGPMWWNAVFVAVPFALAIGWFTAPESRAIQVGTGAVLLLVWWLGQDFGVVGGAGTDPNTALPLFLLTLAHDFLPQDGSSPWTRLWRSSPRATAH</sequence>
<evidence type="ECO:0000313" key="3">
    <source>
        <dbReference type="Proteomes" id="UP000001917"/>
    </source>
</evidence>
<feature type="transmembrane region" description="Helical" evidence="1">
    <location>
        <begin position="181"/>
        <end position="201"/>
    </location>
</feature>
<accession>C8WRC0</accession>
<protein>
    <recommendedName>
        <fullName evidence="4">Transmembrane protein</fullName>
    </recommendedName>
</protein>
<feature type="transmembrane region" description="Helical" evidence="1">
    <location>
        <begin position="273"/>
        <end position="294"/>
    </location>
</feature>
<keyword evidence="3" id="KW-1185">Reference proteome</keyword>